<dbReference type="EMBL" id="QFPN01000005">
    <property type="protein sequence ID" value="PZQ14899.1"/>
    <property type="molecule type" value="Genomic_DNA"/>
</dbReference>
<evidence type="ECO:0000313" key="2">
    <source>
        <dbReference type="EMBL" id="PZQ14899.1"/>
    </source>
</evidence>
<name>A0A2W5KFT9_ANCNO</name>
<evidence type="ECO:0000313" key="3">
    <source>
        <dbReference type="Proteomes" id="UP000249577"/>
    </source>
</evidence>
<dbReference type="PANTHER" id="PTHR36121">
    <property type="entry name" value="PROTEIN SXY"/>
    <property type="match status" value="1"/>
</dbReference>
<dbReference type="Pfam" id="PF04993">
    <property type="entry name" value="TfoX_N"/>
    <property type="match status" value="1"/>
</dbReference>
<dbReference type="PANTHER" id="PTHR36121:SF1">
    <property type="entry name" value="PROTEIN SXY"/>
    <property type="match status" value="1"/>
</dbReference>
<reference evidence="2 3" key="1">
    <citation type="submission" date="2017-08" db="EMBL/GenBank/DDBJ databases">
        <title>Infants hospitalized years apart are colonized by the same room-sourced microbial strains.</title>
        <authorList>
            <person name="Brooks B."/>
            <person name="Olm M.R."/>
            <person name="Firek B.A."/>
            <person name="Baker R."/>
            <person name="Thomas B.C."/>
            <person name="Morowitz M.J."/>
            <person name="Banfield J.F."/>
        </authorList>
    </citation>
    <scope>NUCLEOTIDE SEQUENCE [LARGE SCALE GENOMIC DNA]</scope>
    <source>
        <strain evidence="2">S2_005_003_R2_43</strain>
    </source>
</reference>
<dbReference type="InterPro" id="IPR047525">
    <property type="entry name" value="TfoX-like"/>
</dbReference>
<proteinExistence type="predicted"/>
<dbReference type="InterPro" id="IPR007076">
    <property type="entry name" value="TfoX_N"/>
</dbReference>
<gene>
    <name evidence="2" type="ORF">DI565_10630</name>
</gene>
<organism evidence="2 3">
    <name type="scientific">Ancylobacter novellus</name>
    <name type="common">Thiobacillus novellus</name>
    <dbReference type="NCBI Taxonomy" id="921"/>
    <lineage>
        <taxon>Bacteria</taxon>
        <taxon>Pseudomonadati</taxon>
        <taxon>Pseudomonadota</taxon>
        <taxon>Alphaproteobacteria</taxon>
        <taxon>Hyphomicrobiales</taxon>
        <taxon>Xanthobacteraceae</taxon>
        <taxon>Ancylobacter</taxon>
    </lineage>
</organism>
<evidence type="ECO:0000259" key="1">
    <source>
        <dbReference type="Pfam" id="PF04993"/>
    </source>
</evidence>
<dbReference type="AlphaFoldDB" id="A0A2W5KFT9"/>
<comment type="caution">
    <text evidence="2">The sequence shown here is derived from an EMBL/GenBank/DDBJ whole genome shotgun (WGS) entry which is preliminary data.</text>
</comment>
<protein>
    <recommendedName>
        <fullName evidence="1">TfoX N-terminal domain-containing protein</fullName>
    </recommendedName>
</protein>
<dbReference type="Gene3D" id="3.30.1460.30">
    <property type="entry name" value="YgaC/TfoX-N like chaperone"/>
    <property type="match status" value="1"/>
</dbReference>
<feature type="domain" description="TfoX N-terminal" evidence="1">
    <location>
        <begin position="8"/>
        <end position="101"/>
    </location>
</feature>
<dbReference type="Proteomes" id="UP000249577">
    <property type="component" value="Unassembled WGS sequence"/>
</dbReference>
<sequence>MDQDRADELFAAFGTVRVKRMFGGFGIQADGLMLALEARDALYLKCGDCDAAAFEAEGCEPFAYDAKGGRRVVTSYRRAPERLLDDPDEMAAWARRALEAARRSAARKSGKKS</sequence>
<dbReference type="SUPFAM" id="SSF159894">
    <property type="entry name" value="YgaC/TfoX-N like"/>
    <property type="match status" value="1"/>
</dbReference>
<accession>A0A2W5KFT9</accession>